<organism evidence="5 6">
    <name type="scientific">Salimicrobium album</name>
    <dbReference type="NCBI Taxonomy" id="50717"/>
    <lineage>
        <taxon>Bacteria</taxon>
        <taxon>Bacillati</taxon>
        <taxon>Bacillota</taxon>
        <taxon>Bacilli</taxon>
        <taxon>Bacillales</taxon>
        <taxon>Bacillaceae</taxon>
        <taxon>Salimicrobium</taxon>
    </lineage>
</organism>
<proteinExistence type="predicted"/>
<dbReference type="InterPro" id="IPR050093">
    <property type="entry name" value="ABC_SmlMolc_Importer"/>
</dbReference>
<gene>
    <name evidence="5" type="ORF">SAMN04488081_0451</name>
</gene>
<evidence type="ECO:0000256" key="3">
    <source>
        <dbReference type="ARBA" id="ARBA00022840"/>
    </source>
</evidence>
<dbReference type="GO" id="GO:0005524">
    <property type="term" value="F:ATP binding"/>
    <property type="evidence" value="ECO:0007669"/>
    <property type="project" value="UniProtKB-KW"/>
</dbReference>
<evidence type="ECO:0000313" key="5">
    <source>
        <dbReference type="EMBL" id="SDX41688.1"/>
    </source>
</evidence>
<evidence type="ECO:0000259" key="4">
    <source>
        <dbReference type="PROSITE" id="PS50893"/>
    </source>
</evidence>
<dbReference type="Proteomes" id="UP000198647">
    <property type="component" value="Unassembled WGS sequence"/>
</dbReference>
<feature type="domain" description="ABC transporter" evidence="4">
    <location>
        <begin position="5"/>
        <end position="235"/>
    </location>
</feature>
<dbReference type="InterPro" id="IPR027417">
    <property type="entry name" value="P-loop_NTPase"/>
</dbReference>
<reference evidence="5 6" key="1">
    <citation type="submission" date="2016-10" db="EMBL/GenBank/DDBJ databases">
        <authorList>
            <person name="Varghese N."/>
            <person name="Submissions S."/>
        </authorList>
    </citation>
    <scope>NUCLEOTIDE SEQUENCE [LARGE SCALE GENOMIC DNA]</scope>
    <source>
        <strain evidence="5 6">DSM 20748</strain>
    </source>
</reference>
<evidence type="ECO:0000256" key="1">
    <source>
        <dbReference type="ARBA" id="ARBA00022448"/>
    </source>
</evidence>
<name>A0A1H3BJ04_9BACI</name>
<sequence>MNKMIEVRDATKHFGVGEVLKDVSFSVNEGEIFSVVGPSGGGKTTLLRCLAGLETFSAGEMSIDGDDMTHKKANERPVSLVFQEPLLFPHMTIRENVGYGLKFLDISKKEKSKRIDDFLSIVGLPEYENRYPRELSGGQKQRVALARGLILSPKLLLLDEPFSSLDRKLREEMRRWVRRLLKEKNITAVFVTHDQDEAMQVGDVIGVFREGTFEQIGSPEKVYENPQTSEVARFFGDAWVIDEMRFIPKRNLSIERIEIEEKVQWRGVIEGARFVKGYRFMEVLLDDEEEHIMLPAPEDFHTGENVYVSTDASNIRTFQQNREKR</sequence>
<accession>A0A1H3BJ04</accession>
<dbReference type="InterPro" id="IPR003439">
    <property type="entry name" value="ABC_transporter-like_ATP-bd"/>
</dbReference>
<dbReference type="PANTHER" id="PTHR42781:SF4">
    <property type="entry name" value="SPERMIDINE_PUTRESCINE IMPORT ATP-BINDING PROTEIN POTA"/>
    <property type="match status" value="1"/>
</dbReference>
<dbReference type="Pfam" id="PF00005">
    <property type="entry name" value="ABC_tran"/>
    <property type="match status" value="1"/>
</dbReference>
<protein>
    <submittedName>
        <fullName evidence="5">Spermidine/putrescine transport system ATP-binding protein</fullName>
    </submittedName>
</protein>
<dbReference type="PROSITE" id="PS00211">
    <property type="entry name" value="ABC_TRANSPORTER_1"/>
    <property type="match status" value="1"/>
</dbReference>
<dbReference type="PROSITE" id="PS50893">
    <property type="entry name" value="ABC_TRANSPORTER_2"/>
    <property type="match status" value="1"/>
</dbReference>
<dbReference type="EMBL" id="FNOS01000001">
    <property type="protein sequence ID" value="SDX41688.1"/>
    <property type="molecule type" value="Genomic_DNA"/>
</dbReference>
<dbReference type="PANTHER" id="PTHR42781">
    <property type="entry name" value="SPERMIDINE/PUTRESCINE IMPORT ATP-BINDING PROTEIN POTA"/>
    <property type="match status" value="1"/>
</dbReference>
<dbReference type="InterPro" id="IPR017871">
    <property type="entry name" value="ABC_transporter-like_CS"/>
</dbReference>
<keyword evidence="6" id="KW-1185">Reference proteome</keyword>
<dbReference type="SMART" id="SM00382">
    <property type="entry name" value="AAA"/>
    <property type="match status" value="1"/>
</dbReference>
<evidence type="ECO:0000256" key="2">
    <source>
        <dbReference type="ARBA" id="ARBA00022741"/>
    </source>
</evidence>
<comment type="caution">
    <text evidence="5">The sequence shown here is derived from an EMBL/GenBank/DDBJ whole genome shotgun (WGS) entry which is preliminary data.</text>
</comment>
<keyword evidence="3 5" id="KW-0067">ATP-binding</keyword>
<keyword evidence="1" id="KW-0813">Transport</keyword>
<dbReference type="InterPro" id="IPR003593">
    <property type="entry name" value="AAA+_ATPase"/>
</dbReference>
<evidence type="ECO:0000313" key="6">
    <source>
        <dbReference type="Proteomes" id="UP000198647"/>
    </source>
</evidence>
<dbReference type="Gene3D" id="3.40.50.300">
    <property type="entry name" value="P-loop containing nucleotide triphosphate hydrolases"/>
    <property type="match status" value="1"/>
</dbReference>
<keyword evidence="2" id="KW-0547">Nucleotide-binding</keyword>
<dbReference type="SUPFAM" id="SSF52540">
    <property type="entry name" value="P-loop containing nucleoside triphosphate hydrolases"/>
    <property type="match status" value="1"/>
</dbReference>